<organism evidence="1 2">
    <name type="scientific">Plakobranchus ocellatus</name>
    <dbReference type="NCBI Taxonomy" id="259542"/>
    <lineage>
        <taxon>Eukaryota</taxon>
        <taxon>Metazoa</taxon>
        <taxon>Spiralia</taxon>
        <taxon>Lophotrochozoa</taxon>
        <taxon>Mollusca</taxon>
        <taxon>Gastropoda</taxon>
        <taxon>Heterobranchia</taxon>
        <taxon>Euthyneura</taxon>
        <taxon>Panpulmonata</taxon>
        <taxon>Sacoglossa</taxon>
        <taxon>Placobranchoidea</taxon>
        <taxon>Plakobranchidae</taxon>
        <taxon>Plakobranchus</taxon>
    </lineage>
</organism>
<evidence type="ECO:0000313" key="2">
    <source>
        <dbReference type="Proteomes" id="UP000735302"/>
    </source>
</evidence>
<proteinExistence type="predicted"/>
<keyword evidence="2" id="KW-1185">Reference proteome</keyword>
<sequence length="160" mass="17341">MFKGNKLIKLKGGNKNLAEGVTASASSQGSHTITCFMFSWDDRGDGRPTDTTLLNTLAPVLVVHGLLTHGKKNHSIICGRFDINIQPVHNKMISGFQAIRQARDPATGSNPRQKAPRNLRADSLATVPPTPLFVRRSISTQEITCSVLKILTPGETPLNT</sequence>
<reference evidence="1 2" key="1">
    <citation type="journal article" date="2021" name="Elife">
        <title>Chloroplast acquisition without the gene transfer in kleptoplastic sea slugs, Plakobranchus ocellatus.</title>
        <authorList>
            <person name="Maeda T."/>
            <person name="Takahashi S."/>
            <person name="Yoshida T."/>
            <person name="Shimamura S."/>
            <person name="Takaki Y."/>
            <person name="Nagai Y."/>
            <person name="Toyoda A."/>
            <person name="Suzuki Y."/>
            <person name="Arimoto A."/>
            <person name="Ishii H."/>
            <person name="Satoh N."/>
            <person name="Nishiyama T."/>
            <person name="Hasebe M."/>
            <person name="Maruyama T."/>
            <person name="Minagawa J."/>
            <person name="Obokata J."/>
            <person name="Shigenobu S."/>
        </authorList>
    </citation>
    <scope>NUCLEOTIDE SEQUENCE [LARGE SCALE GENOMIC DNA]</scope>
</reference>
<name>A0AAV4AQ99_9GAST</name>
<dbReference type="Proteomes" id="UP000735302">
    <property type="component" value="Unassembled WGS sequence"/>
</dbReference>
<protein>
    <submittedName>
        <fullName evidence="1">Uncharacterized protein</fullName>
    </submittedName>
</protein>
<accession>A0AAV4AQ99</accession>
<evidence type="ECO:0000313" key="1">
    <source>
        <dbReference type="EMBL" id="GFO09964.1"/>
    </source>
</evidence>
<dbReference type="EMBL" id="BLXT01004129">
    <property type="protein sequence ID" value="GFO09964.1"/>
    <property type="molecule type" value="Genomic_DNA"/>
</dbReference>
<dbReference type="AlphaFoldDB" id="A0AAV4AQ99"/>
<gene>
    <name evidence="1" type="ORF">PoB_003646900</name>
</gene>
<comment type="caution">
    <text evidence="1">The sequence shown here is derived from an EMBL/GenBank/DDBJ whole genome shotgun (WGS) entry which is preliminary data.</text>
</comment>